<comment type="caution">
    <text evidence="1">The sequence shown here is derived from an EMBL/GenBank/DDBJ whole genome shotgun (WGS) entry which is preliminary data.</text>
</comment>
<gene>
    <name evidence="1" type="ORF">O181_024079</name>
</gene>
<keyword evidence="2" id="KW-1185">Reference proteome</keyword>
<proteinExistence type="predicted"/>
<reference evidence="1" key="1">
    <citation type="submission" date="2021-03" db="EMBL/GenBank/DDBJ databases">
        <title>Draft genome sequence of rust myrtle Austropuccinia psidii MF-1, a brazilian biotype.</title>
        <authorList>
            <person name="Quecine M.C."/>
            <person name="Pachon D.M.R."/>
            <person name="Bonatelli M.L."/>
            <person name="Correr F.H."/>
            <person name="Franceschini L.M."/>
            <person name="Leite T.F."/>
            <person name="Margarido G.R.A."/>
            <person name="Almeida C.A."/>
            <person name="Ferrarezi J.A."/>
            <person name="Labate C.A."/>
        </authorList>
    </citation>
    <scope>NUCLEOTIDE SEQUENCE</scope>
    <source>
        <strain evidence="1">MF-1</strain>
    </source>
</reference>
<dbReference type="AlphaFoldDB" id="A0A9Q3CFL4"/>
<evidence type="ECO:0000313" key="2">
    <source>
        <dbReference type="Proteomes" id="UP000765509"/>
    </source>
</evidence>
<dbReference type="Proteomes" id="UP000765509">
    <property type="component" value="Unassembled WGS sequence"/>
</dbReference>
<feature type="non-terminal residue" evidence="1">
    <location>
        <position position="1"/>
    </location>
</feature>
<dbReference type="OrthoDB" id="3059824at2759"/>
<protein>
    <submittedName>
        <fullName evidence="1">Uncharacterized protein</fullName>
    </submittedName>
</protein>
<evidence type="ECO:0000313" key="1">
    <source>
        <dbReference type="EMBL" id="MBW0484364.1"/>
    </source>
</evidence>
<accession>A0A9Q3CFL4</accession>
<sequence>HVVFDEGTFPSISLKNTTLHIFNLRSIFLYISREARESTTIPLTETISDQEEQPTVAEEELEPCSEHQPSRIQVIGPRHPTLISSKIDPENILSFCRRSRTNLTQTRVDEVPKSYNEALSVLDKEKWAEAIQNELKNMEKIKV</sequence>
<name>A0A9Q3CFL4_9BASI</name>
<organism evidence="1 2">
    <name type="scientific">Austropuccinia psidii MF-1</name>
    <dbReference type="NCBI Taxonomy" id="1389203"/>
    <lineage>
        <taxon>Eukaryota</taxon>
        <taxon>Fungi</taxon>
        <taxon>Dikarya</taxon>
        <taxon>Basidiomycota</taxon>
        <taxon>Pucciniomycotina</taxon>
        <taxon>Pucciniomycetes</taxon>
        <taxon>Pucciniales</taxon>
        <taxon>Sphaerophragmiaceae</taxon>
        <taxon>Austropuccinia</taxon>
    </lineage>
</organism>
<dbReference type="EMBL" id="AVOT02007649">
    <property type="protein sequence ID" value="MBW0484364.1"/>
    <property type="molecule type" value="Genomic_DNA"/>
</dbReference>